<reference evidence="8 9" key="1">
    <citation type="submission" date="2020-02" db="EMBL/GenBank/DDBJ databases">
        <authorList>
            <person name="Li X.-J."/>
            <person name="Feng X.-M."/>
        </authorList>
    </citation>
    <scope>NUCLEOTIDE SEQUENCE [LARGE SCALE GENOMIC DNA]</scope>
    <source>
        <strain evidence="8 9">CGMCC 4.7225</strain>
    </source>
</reference>
<evidence type="ECO:0000256" key="3">
    <source>
        <dbReference type="ARBA" id="ARBA00022692"/>
    </source>
</evidence>
<evidence type="ECO:0000256" key="2">
    <source>
        <dbReference type="ARBA" id="ARBA00022475"/>
    </source>
</evidence>
<keyword evidence="9" id="KW-1185">Reference proteome</keyword>
<proteinExistence type="predicted"/>
<evidence type="ECO:0000256" key="1">
    <source>
        <dbReference type="ARBA" id="ARBA00004651"/>
    </source>
</evidence>
<keyword evidence="5 6" id="KW-0472">Membrane</keyword>
<dbReference type="GO" id="GO:0005886">
    <property type="term" value="C:plasma membrane"/>
    <property type="evidence" value="ECO:0007669"/>
    <property type="project" value="UniProtKB-SubCell"/>
</dbReference>
<evidence type="ECO:0000256" key="5">
    <source>
        <dbReference type="ARBA" id="ARBA00023136"/>
    </source>
</evidence>
<feature type="domain" description="Type II secretion system protein GspF" evidence="7">
    <location>
        <begin position="72"/>
        <end position="192"/>
    </location>
</feature>
<sequence length="206" mass="20294">MADRDGLLGSHRGRVVAAVAAGIGAAIFVGGTAGAAAGVTAGVGAWFGLGRIEPPARSRERERMRAMLPLAADLLAAAISAGCPPVNAAEQVGRSLGGPLGSALATAAAVARIGSDPARAWSGLAADPALKPLGRALGSAVIRGVSPVHALQRVAQDGREAARWSAEARARAVGARAAAPLGLCFLPAFVLLGIVPLIVSSGIGIP</sequence>
<evidence type="ECO:0000256" key="6">
    <source>
        <dbReference type="SAM" id="Phobius"/>
    </source>
</evidence>
<dbReference type="AlphaFoldDB" id="A0A6N9YL85"/>
<evidence type="ECO:0000259" key="7">
    <source>
        <dbReference type="Pfam" id="PF00482"/>
    </source>
</evidence>
<feature type="transmembrane region" description="Helical" evidence="6">
    <location>
        <begin position="16"/>
        <end position="49"/>
    </location>
</feature>
<evidence type="ECO:0000313" key="8">
    <source>
        <dbReference type="EMBL" id="NED95753.1"/>
    </source>
</evidence>
<dbReference type="EMBL" id="JAAGOB010000005">
    <property type="protein sequence ID" value="NED95753.1"/>
    <property type="molecule type" value="Genomic_DNA"/>
</dbReference>
<comment type="caution">
    <text evidence="8">The sequence shown here is derived from an EMBL/GenBank/DDBJ whole genome shotgun (WGS) entry which is preliminary data.</text>
</comment>
<keyword evidence="3 6" id="KW-0812">Transmembrane</keyword>
<dbReference type="Proteomes" id="UP000469185">
    <property type="component" value="Unassembled WGS sequence"/>
</dbReference>
<evidence type="ECO:0000313" key="9">
    <source>
        <dbReference type="Proteomes" id="UP000469185"/>
    </source>
</evidence>
<evidence type="ECO:0000256" key="4">
    <source>
        <dbReference type="ARBA" id="ARBA00022989"/>
    </source>
</evidence>
<dbReference type="PANTHER" id="PTHR35007">
    <property type="entry name" value="INTEGRAL MEMBRANE PROTEIN-RELATED"/>
    <property type="match status" value="1"/>
</dbReference>
<dbReference type="Pfam" id="PF00482">
    <property type="entry name" value="T2SSF"/>
    <property type="match status" value="1"/>
</dbReference>
<dbReference type="InterPro" id="IPR018076">
    <property type="entry name" value="T2SS_GspF_dom"/>
</dbReference>
<accession>A0A6N9YL85</accession>
<protein>
    <recommendedName>
        <fullName evidence="7">Type II secretion system protein GspF domain-containing protein</fullName>
    </recommendedName>
</protein>
<organism evidence="8 9">
    <name type="scientific">Phytoactinopolyspora alkaliphila</name>
    <dbReference type="NCBI Taxonomy" id="1783498"/>
    <lineage>
        <taxon>Bacteria</taxon>
        <taxon>Bacillati</taxon>
        <taxon>Actinomycetota</taxon>
        <taxon>Actinomycetes</taxon>
        <taxon>Jiangellales</taxon>
        <taxon>Jiangellaceae</taxon>
        <taxon>Phytoactinopolyspora</taxon>
    </lineage>
</organism>
<keyword evidence="4 6" id="KW-1133">Transmembrane helix</keyword>
<dbReference type="PANTHER" id="PTHR35007:SF3">
    <property type="entry name" value="POSSIBLE CONSERVED ALANINE RICH MEMBRANE PROTEIN"/>
    <property type="match status" value="1"/>
</dbReference>
<comment type="subcellular location">
    <subcellularLocation>
        <location evidence="1">Cell membrane</location>
        <topology evidence="1">Multi-pass membrane protein</topology>
    </subcellularLocation>
</comment>
<keyword evidence="2" id="KW-1003">Cell membrane</keyword>
<dbReference type="RefSeq" id="WP_163818537.1">
    <property type="nucleotide sequence ID" value="NZ_JAAGOB010000005.1"/>
</dbReference>
<gene>
    <name evidence="8" type="ORF">G1H11_10555</name>
</gene>
<feature type="transmembrane region" description="Helical" evidence="6">
    <location>
        <begin position="177"/>
        <end position="199"/>
    </location>
</feature>
<name>A0A6N9YL85_9ACTN</name>